<dbReference type="EMBL" id="VIVR01000001">
    <property type="protein sequence ID" value="TWE16339.1"/>
    <property type="molecule type" value="Genomic_DNA"/>
</dbReference>
<evidence type="ECO:0000313" key="3">
    <source>
        <dbReference type="Proteomes" id="UP000318416"/>
    </source>
</evidence>
<gene>
    <name evidence="2" type="ORF">FB465_1319</name>
</gene>
<dbReference type="RefSeq" id="WP_145788380.1">
    <property type="nucleotide sequence ID" value="NZ_BAAABR010000002.1"/>
</dbReference>
<feature type="signal peptide" evidence="1">
    <location>
        <begin position="1"/>
        <end position="28"/>
    </location>
</feature>
<reference evidence="2 3" key="1">
    <citation type="submission" date="2019-06" db="EMBL/GenBank/DDBJ databases">
        <title>Sequencing the genomes of 1000 actinobacteria strains.</title>
        <authorList>
            <person name="Klenk H.-P."/>
        </authorList>
    </citation>
    <scope>NUCLEOTIDE SEQUENCE [LARGE SCALE GENOMIC DNA]</scope>
    <source>
        <strain evidence="2 3">DSM 41649</strain>
    </source>
</reference>
<dbReference type="Gene3D" id="2.150.10.10">
    <property type="entry name" value="Serralysin-like metalloprotease, C-terminal"/>
    <property type="match status" value="1"/>
</dbReference>
<comment type="caution">
    <text evidence="2">The sequence shown here is derived from an EMBL/GenBank/DDBJ whole genome shotgun (WGS) entry which is preliminary data.</text>
</comment>
<evidence type="ECO:0008006" key="4">
    <source>
        <dbReference type="Google" id="ProtNLM"/>
    </source>
</evidence>
<keyword evidence="1" id="KW-0732">Signal</keyword>
<name>A0A561ELA3_9ACTN</name>
<dbReference type="Proteomes" id="UP000318416">
    <property type="component" value="Unassembled WGS sequence"/>
</dbReference>
<dbReference type="SUPFAM" id="SSF101967">
    <property type="entry name" value="Adhesin YadA, collagen-binding domain"/>
    <property type="match status" value="1"/>
</dbReference>
<accession>A0A561ELA3</accession>
<evidence type="ECO:0000313" key="2">
    <source>
        <dbReference type="EMBL" id="TWE16339.1"/>
    </source>
</evidence>
<proteinExistence type="predicted"/>
<sequence length="104" mass="10100">MRTTIAKITAATALTAFALLAGSGTASAYAHHCPKKHHPQGALAVGGDAVSHDDGSALAVGGDATAWDGDALAVGGDATAWGGSALAVGGDATSHDDKDKDDDC</sequence>
<dbReference type="AlphaFoldDB" id="A0A561ELA3"/>
<dbReference type="InterPro" id="IPR011049">
    <property type="entry name" value="Serralysin-like_metalloprot_C"/>
</dbReference>
<feature type="chain" id="PRO_5022003540" description="Pentapeptide repeat protein" evidence="1">
    <location>
        <begin position="29"/>
        <end position="104"/>
    </location>
</feature>
<evidence type="ECO:0000256" key="1">
    <source>
        <dbReference type="SAM" id="SignalP"/>
    </source>
</evidence>
<protein>
    <recommendedName>
        <fullName evidence="4">Pentapeptide repeat protein</fullName>
    </recommendedName>
</protein>
<organism evidence="2 3">
    <name type="scientific">Kitasatospora atroaurantiaca</name>
    <dbReference type="NCBI Taxonomy" id="285545"/>
    <lineage>
        <taxon>Bacteria</taxon>
        <taxon>Bacillati</taxon>
        <taxon>Actinomycetota</taxon>
        <taxon>Actinomycetes</taxon>
        <taxon>Kitasatosporales</taxon>
        <taxon>Streptomycetaceae</taxon>
        <taxon>Kitasatospora</taxon>
    </lineage>
</organism>
<keyword evidence="3" id="KW-1185">Reference proteome</keyword>